<dbReference type="PANTHER" id="PTHR13667">
    <property type="entry name" value="HOMOLOC-13"/>
    <property type="match status" value="1"/>
</dbReference>
<keyword evidence="4" id="KW-1003">Cell membrane</keyword>
<evidence type="ECO:0000256" key="10">
    <source>
        <dbReference type="ARBA" id="ARBA00023136"/>
    </source>
</evidence>
<dbReference type="GO" id="GO:0030030">
    <property type="term" value="P:cell projection organization"/>
    <property type="evidence" value="ECO:0007669"/>
    <property type="project" value="UniProtKB-KW"/>
</dbReference>
<evidence type="ECO:0000256" key="5">
    <source>
        <dbReference type="ARBA" id="ARBA00022490"/>
    </source>
</evidence>
<evidence type="ECO:0000256" key="2">
    <source>
        <dbReference type="ARBA" id="ARBA00004430"/>
    </source>
</evidence>
<evidence type="ECO:0000256" key="7">
    <source>
        <dbReference type="ARBA" id="ARBA00022737"/>
    </source>
</evidence>
<dbReference type="InterPro" id="IPR024511">
    <property type="entry name" value="Frtz"/>
</dbReference>
<evidence type="ECO:0000313" key="14">
    <source>
        <dbReference type="Proteomes" id="UP001558652"/>
    </source>
</evidence>
<evidence type="ECO:0000256" key="3">
    <source>
        <dbReference type="ARBA" id="ARBA00006059"/>
    </source>
</evidence>
<protein>
    <submittedName>
        <fullName evidence="13">Uncharacterized protein</fullName>
    </submittedName>
</protein>
<keyword evidence="8" id="KW-0970">Cilium biogenesis/degradation</keyword>
<comment type="similarity">
    <text evidence="3">Belongs to the WD repeat fritz family.</text>
</comment>
<keyword evidence="6" id="KW-0853">WD repeat</keyword>
<keyword evidence="12" id="KW-0966">Cell projection</keyword>
<evidence type="ECO:0000256" key="8">
    <source>
        <dbReference type="ARBA" id="ARBA00022794"/>
    </source>
</evidence>
<keyword evidence="14" id="KW-1185">Reference proteome</keyword>
<organism evidence="13 14">
    <name type="scientific">Ranatra chinensis</name>
    <dbReference type="NCBI Taxonomy" id="642074"/>
    <lineage>
        <taxon>Eukaryota</taxon>
        <taxon>Metazoa</taxon>
        <taxon>Ecdysozoa</taxon>
        <taxon>Arthropoda</taxon>
        <taxon>Hexapoda</taxon>
        <taxon>Insecta</taxon>
        <taxon>Pterygota</taxon>
        <taxon>Neoptera</taxon>
        <taxon>Paraneoptera</taxon>
        <taxon>Hemiptera</taxon>
        <taxon>Heteroptera</taxon>
        <taxon>Panheteroptera</taxon>
        <taxon>Nepomorpha</taxon>
        <taxon>Nepidae</taxon>
        <taxon>Ranatrinae</taxon>
        <taxon>Ranatra</taxon>
    </lineage>
</organism>
<evidence type="ECO:0000313" key="13">
    <source>
        <dbReference type="EMBL" id="KAL1139444.1"/>
    </source>
</evidence>
<evidence type="ECO:0000256" key="4">
    <source>
        <dbReference type="ARBA" id="ARBA00022475"/>
    </source>
</evidence>
<evidence type="ECO:0000256" key="6">
    <source>
        <dbReference type="ARBA" id="ARBA00022574"/>
    </source>
</evidence>
<evidence type="ECO:0000256" key="1">
    <source>
        <dbReference type="ARBA" id="ARBA00004236"/>
    </source>
</evidence>
<accession>A0ABD0YW41</accession>
<keyword evidence="7" id="KW-0677">Repeat</keyword>
<dbReference type="GO" id="GO:0005886">
    <property type="term" value="C:plasma membrane"/>
    <property type="evidence" value="ECO:0007669"/>
    <property type="project" value="UniProtKB-SubCell"/>
</dbReference>
<evidence type="ECO:0000256" key="12">
    <source>
        <dbReference type="ARBA" id="ARBA00023273"/>
    </source>
</evidence>
<evidence type="ECO:0000256" key="9">
    <source>
        <dbReference type="ARBA" id="ARBA00023069"/>
    </source>
</evidence>
<dbReference type="Proteomes" id="UP001558652">
    <property type="component" value="Unassembled WGS sequence"/>
</dbReference>
<evidence type="ECO:0000256" key="11">
    <source>
        <dbReference type="ARBA" id="ARBA00023212"/>
    </source>
</evidence>
<comment type="caution">
    <text evidence="13">The sequence shown here is derived from an EMBL/GenBank/DDBJ whole genome shotgun (WGS) entry which is preliminary data.</text>
</comment>
<name>A0ABD0YW41_9HEMI</name>
<dbReference type="GO" id="GO:0005930">
    <property type="term" value="C:axoneme"/>
    <property type="evidence" value="ECO:0007669"/>
    <property type="project" value="UniProtKB-SubCell"/>
</dbReference>
<keyword evidence="10" id="KW-0472">Membrane</keyword>
<keyword evidence="5" id="KW-0963">Cytoplasm</keyword>
<gene>
    <name evidence="13" type="ORF">AAG570_006428</name>
</gene>
<feature type="non-terminal residue" evidence="13">
    <location>
        <position position="1"/>
    </location>
</feature>
<dbReference type="Pfam" id="PF11768">
    <property type="entry name" value="Frtz"/>
    <property type="match status" value="1"/>
</dbReference>
<sequence>FRGPLAVVKLLGGGGCTKDLQYSGLTADVLVSQYLSVNNIDRAIKLLLTLNWDHDGDIVLSSLQSIMNYLLRLPLNPEREAYLEKALGSYHASKCPISRASQVEFSDPVHDLSRKFFHHLLRYQVFEKAFRLAIDLGDYDLFMDIHNYCKRIGNTEMAIAALEKAEQLSDYSSSRSDSSSCECSDSSCSCCSESSCSSREAHHKKSLPPLPRHKVKFSNTVTQITVPIQVFIKVVYTSVRI</sequence>
<proteinExistence type="inferred from homology"/>
<reference evidence="13 14" key="1">
    <citation type="submission" date="2024-07" db="EMBL/GenBank/DDBJ databases">
        <title>Chromosome-level genome assembly of the water stick insect Ranatra chinensis (Heteroptera: Nepidae).</title>
        <authorList>
            <person name="Liu X."/>
        </authorList>
    </citation>
    <scope>NUCLEOTIDE SEQUENCE [LARGE SCALE GENOMIC DNA]</scope>
    <source>
        <strain evidence="13">Cailab_2021Rc</strain>
        <tissue evidence="13">Muscle</tissue>
    </source>
</reference>
<keyword evidence="11" id="KW-0206">Cytoskeleton</keyword>
<dbReference type="AlphaFoldDB" id="A0ABD0YW41"/>
<keyword evidence="9" id="KW-0969">Cilium</keyword>
<comment type="subcellular location">
    <subcellularLocation>
        <location evidence="1">Cell membrane</location>
    </subcellularLocation>
    <subcellularLocation>
        <location evidence="2">Cytoplasm</location>
        <location evidence="2">Cytoskeleton</location>
        <location evidence="2">Cilium axoneme</location>
    </subcellularLocation>
</comment>
<dbReference type="PANTHER" id="PTHR13667:SF5">
    <property type="entry name" value="WD REPEAT-CONTAINING AND PLANAR CELL POLARITY EFFECTOR PROTEIN FRITZ HOMOLOG"/>
    <property type="match status" value="1"/>
</dbReference>
<dbReference type="EMBL" id="JBFDAA010000002">
    <property type="protein sequence ID" value="KAL1139444.1"/>
    <property type="molecule type" value="Genomic_DNA"/>
</dbReference>